<evidence type="ECO:0000313" key="1">
    <source>
        <dbReference type="EMBL" id="CAH3176942.1"/>
    </source>
</evidence>
<name>A0ABN8RFG7_9CNID</name>
<keyword evidence="2" id="KW-1185">Reference proteome</keyword>
<organism evidence="1 2">
    <name type="scientific">Porites lobata</name>
    <dbReference type="NCBI Taxonomy" id="104759"/>
    <lineage>
        <taxon>Eukaryota</taxon>
        <taxon>Metazoa</taxon>
        <taxon>Cnidaria</taxon>
        <taxon>Anthozoa</taxon>
        <taxon>Hexacorallia</taxon>
        <taxon>Scleractinia</taxon>
        <taxon>Fungiina</taxon>
        <taxon>Poritidae</taxon>
        <taxon>Porites</taxon>
    </lineage>
</organism>
<comment type="caution">
    <text evidence="1">The sequence shown here is derived from an EMBL/GenBank/DDBJ whole genome shotgun (WGS) entry which is preliminary data.</text>
</comment>
<gene>
    <name evidence="1" type="ORF">PLOB_00018592</name>
</gene>
<dbReference type="Proteomes" id="UP001159405">
    <property type="component" value="Unassembled WGS sequence"/>
</dbReference>
<dbReference type="EMBL" id="CALNXK010000219">
    <property type="protein sequence ID" value="CAH3176942.1"/>
    <property type="molecule type" value="Genomic_DNA"/>
</dbReference>
<accession>A0ABN8RFG7</accession>
<proteinExistence type="predicted"/>
<reference evidence="1 2" key="1">
    <citation type="submission" date="2022-05" db="EMBL/GenBank/DDBJ databases">
        <authorList>
            <consortium name="Genoscope - CEA"/>
            <person name="William W."/>
        </authorList>
    </citation>
    <scope>NUCLEOTIDE SEQUENCE [LARGE SCALE GENOMIC DNA]</scope>
</reference>
<feature type="non-terminal residue" evidence="1">
    <location>
        <position position="97"/>
    </location>
</feature>
<protein>
    <submittedName>
        <fullName evidence="1">Uncharacterized protein</fullName>
    </submittedName>
</protein>
<sequence length="97" mass="11080">MGGMLDLKDCKLGLSVALPSNLDHGLKTWGVPYNYINYVDAQRCNMHYLTFLVVLFTVIPWESSGVRRRGYNGEFPKSCRYLPRNSPNGVYKIRPLP</sequence>
<evidence type="ECO:0000313" key="2">
    <source>
        <dbReference type="Proteomes" id="UP001159405"/>
    </source>
</evidence>